<dbReference type="OrthoDB" id="9816036at2"/>
<dbReference type="Pfam" id="PF08867">
    <property type="entry name" value="FRG"/>
    <property type="match status" value="1"/>
</dbReference>
<reference evidence="3 4" key="1">
    <citation type="submission" date="2016-12" db="EMBL/GenBank/DDBJ databases">
        <authorList>
            <person name="Song W.-J."/>
            <person name="Kurnit D.M."/>
        </authorList>
    </citation>
    <scope>NUCLEOTIDE SEQUENCE [LARGE SCALE GENOMIC DNA]</scope>
    <source>
        <strain evidence="3 4">STM7296</strain>
    </source>
</reference>
<dbReference type="STRING" id="1247936.BN2475_90079"/>
<proteinExistence type="predicted"/>
<feature type="region of interest" description="Disordered" evidence="1">
    <location>
        <begin position="1"/>
        <end position="25"/>
    </location>
</feature>
<organism evidence="3 4">
    <name type="scientific">Paraburkholderia ribeironis</name>
    <dbReference type="NCBI Taxonomy" id="1247936"/>
    <lineage>
        <taxon>Bacteria</taxon>
        <taxon>Pseudomonadati</taxon>
        <taxon>Pseudomonadota</taxon>
        <taxon>Betaproteobacteria</taxon>
        <taxon>Burkholderiales</taxon>
        <taxon>Burkholderiaceae</taxon>
        <taxon>Paraburkholderia</taxon>
    </lineage>
</organism>
<evidence type="ECO:0000313" key="4">
    <source>
        <dbReference type="Proteomes" id="UP000187012"/>
    </source>
</evidence>
<evidence type="ECO:0000256" key="1">
    <source>
        <dbReference type="SAM" id="MobiDB-lite"/>
    </source>
</evidence>
<feature type="domain" description="FRG" evidence="2">
    <location>
        <begin position="46"/>
        <end position="147"/>
    </location>
</feature>
<evidence type="ECO:0000313" key="3">
    <source>
        <dbReference type="EMBL" id="SIT36550.1"/>
    </source>
</evidence>
<protein>
    <submittedName>
        <fullName evidence="3">FRG domain protein</fullName>
    </submittedName>
</protein>
<evidence type="ECO:0000259" key="2">
    <source>
        <dbReference type="SMART" id="SM00901"/>
    </source>
</evidence>
<dbReference type="InterPro" id="IPR014966">
    <property type="entry name" value="FRG-dom"/>
</dbReference>
<accession>A0A1N7RN43</accession>
<gene>
    <name evidence="3" type="ORF">BN2475_90079</name>
</gene>
<dbReference type="SMART" id="SM00901">
    <property type="entry name" value="FRG"/>
    <property type="match status" value="1"/>
</dbReference>
<dbReference type="EMBL" id="CYGX02000009">
    <property type="protein sequence ID" value="SIT36550.1"/>
    <property type="molecule type" value="Genomic_DNA"/>
</dbReference>
<sequence>MGKPTAGIRSDMGKPGTRSRTTVDEKNVSSLHQYIELVNRETDSDAMPPSLFRGQRQDFPLLPKLARLYNEKRLKGRFREVEEAMVREFARQAGVYIAQEQTPWDWLAIAQHHGMATRLLDWTENPLLALWFAVQRESEKGQPGVVWIFNPTTDDYVDPASSASPFALGRTKVLQPRHSNMRLRVQSGRFTVHHFREQDGRFIPLEKHRRYGGQLKKVLIDGGSFVQIRCDLDRCGVNAGTMFPDLGGLAQHVEWQFSLLDDER</sequence>
<dbReference type="Proteomes" id="UP000187012">
    <property type="component" value="Unassembled WGS sequence"/>
</dbReference>
<name>A0A1N7RN43_9BURK</name>
<dbReference type="RefSeq" id="WP_094778294.1">
    <property type="nucleotide sequence ID" value="NZ_CYGX02000009.1"/>
</dbReference>
<keyword evidence="4" id="KW-1185">Reference proteome</keyword>
<dbReference type="AlphaFoldDB" id="A0A1N7RN43"/>